<organism evidence="2 3">
    <name type="scientific">Alkalihalobacterium chitinilyticum</name>
    <dbReference type="NCBI Taxonomy" id="2980103"/>
    <lineage>
        <taxon>Bacteria</taxon>
        <taxon>Bacillati</taxon>
        <taxon>Bacillota</taxon>
        <taxon>Bacilli</taxon>
        <taxon>Bacillales</taxon>
        <taxon>Bacillaceae</taxon>
        <taxon>Alkalihalobacterium</taxon>
    </lineage>
</organism>
<protein>
    <submittedName>
        <fullName evidence="2">Uncharacterized protein</fullName>
    </submittedName>
</protein>
<sequence length="184" mass="22369">MKFFKFLIYVGIMFLFGYYYAVITKGTVFDNFFVMLVSLFIILFLFEWMFSKIKKKNQPEKENEEVFDEDWEKIKTDLKQQFDVKYGKNIILVNNEYNKEELYINGSLMDQNERNRWYHWLWSFYQLNGTIDDYGTTKKVKVKIGGWKNLNCRIYVDEELILKEKIKYKILLGKVERVDNDANK</sequence>
<evidence type="ECO:0000256" key="1">
    <source>
        <dbReference type="SAM" id="Phobius"/>
    </source>
</evidence>
<dbReference type="Proteomes" id="UP001148125">
    <property type="component" value="Unassembled WGS sequence"/>
</dbReference>
<keyword evidence="1" id="KW-0812">Transmembrane</keyword>
<gene>
    <name evidence="2" type="ORF">N7Z68_08100</name>
</gene>
<keyword evidence="1" id="KW-1133">Transmembrane helix</keyword>
<dbReference type="RefSeq" id="WP_275117963.1">
    <property type="nucleotide sequence ID" value="NZ_JAOTPO010000004.1"/>
</dbReference>
<keyword evidence="3" id="KW-1185">Reference proteome</keyword>
<feature type="transmembrane region" description="Helical" evidence="1">
    <location>
        <begin position="32"/>
        <end position="50"/>
    </location>
</feature>
<comment type="caution">
    <text evidence="2">The sequence shown here is derived from an EMBL/GenBank/DDBJ whole genome shotgun (WGS) entry which is preliminary data.</text>
</comment>
<proteinExistence type="predicted"/>
<dbReference type="EMBL" id="JAOTPO010000004">
    <property type="protein sequence ID" value="MDE5413346.1"/>
    <property type="molecule type" value="Genomic_DNA"/>
</dbReference>
<reference evidence="2" key="1">
    <citation type="submission" date="2024-05" db="EMBL/GenBank/DDBJ databases">
        <title>Alkalihalobacillus sp. strain MEB203 novel alkaliphilic bacterium from Lonar Lake, India.</title>
        <authorList>
            <person name="Joshi A."/>
            <person name="Thite S."/>
            <person name="Mengade P."/>
        </authorList>
    </citation>
    <scope>NUCLEOTIDE SEQUENCE</scope>
    <source>
        <strain evidence="2">MEB 203</strain>
    </source>
</reference>
<evidence type="ECO:0000313" key="2">
    <source>
        <dbReference type="EMBL" id="MDE5413346.1"/>
    </source>
</evidence>
<name>A0ABT5VD29_9BACI</name>
<evidence type="ECO:0000313" key="3">
    <source>
        <dbReference type="Proteomes" id="UP001148125"/>
    </source>
</evidence>
<accession>A0ABT5VD29</accession>
<feature type="transmembrane region" description="Helical" evidence="1">
    <location>
        <begin position="7"/>
        <end position="26"/>
    </location>
</feature>
<keyword evidence="1" id="KW-0472">Membrane</keyword>